<name>A0A026WA83_OOCBI</name>
<reference evidence="1 2" key="1">
    <citation type="journal article" date="2014" name="Curr. Biol.">
        <title>The genome of the clonal raider ant Cerapachys biroi.</title>
        <authorList>
            <person name="Oxley P.R."/>
            <person name="Ji L."/>
            <person name="Fetter-Pruneda I."/>
            <person name="McKenzie S.K."/>
            <person name="Li C."/>
            <person name="Hu H."/>
            <person name="Zhang G."/>
            <person name="Kronauer D.J."/>
        </authorList>
    </citation>
    <scope>NUCLEOTIDE SEQUENCE [LARGE SCALE GENOMIC DNA]</scope>
</reference>
<proteinExistence type="predicted"/>
<evidence type="ECO:0000313" key="2">
    <source>
        <dbReference type="Proteomes" id="UP000053097"/>
    </source>
</evidence>
<dbReference type="Proteomes" id="UP000053097">
    <property type="component" value="Unassembled WGS sequence"/>
</dbReference>
<dbReference type="EMBL" id="KK107309">
    <property type="protein sequence ID" value="EZA52888.1"/>
    <property type="molecule type" value="Genomic_DNA"/>
</dbReference>
<feature type="non-terminal residue" evidence="1">
    <location>
        <position position="1"/>
    </location>
</feature>
<organism evidence="1 2">
    <name type="scientific">Ooceraea biroi</name>
    <name type="common">Clonal raider ant</name>
    <name type="synonym">Cerapachys biroi</name>
    <dbReference type="NCBI Taxonomy" id="2015173"/>
    <lineage>
        <taxon>Eukaryota</taxon>
        <taxon>Metazoa</taxon>
        <taxon>Ecdysozoa</taxon>
        <taxon>Arthropoda</taxon>
        <taxon>Hexapoda</taxon>
        <taxon>Insecta</taxon>
        <taxon>Pterygota</taxon>
        <taxon>Neoptera</taxon>
        <taxon>Endopterygota</taxon>
        <taxon>Hymenoptera</taxon>
        <taxon>Apocrita</taxon>
        <taxon>Aculeata</taxon>
        <taxon>Formicoidea</taxon>
        <taxon>Formicidae</taxon>
        <taxon>Dorylinae</taxon>
        <taxon>Ooceraea</taxon>
    </lineage>
</organism>
<protein>
    <submittedName>
        <fullName evidence="1">Uncharacterized protein</fullName>
    </submittedName>
</protein>
<accession>A0A026WA83</accession>
<sequence length="58" mass="6737">YSFVLAFSDYHLFRLVQHSSAGVLCFRDVAQIQNGSMILSPSNRYLFFHGEIQNILER</sequence>
<gene>
    <name evidence="1" type="ORF">X777_07713</name>
</gene>
<evidence type="ECO:0000313" key="1">
    <source>
        <dbReference type="EMBL" id="EZA52888.1"/>
    </source>
</evidence>
<dbReference type="AlphaFoldDB" id="A0A026WA83"/>
<keyword evidence="2" id="KW-1185">Reference proteome</keyword>